<keyword evidence="4 6" id="KW-1133">Transmembrane helix</keyword>
<feature type="transmembrane region" description="Helical" evidence="6">
    <location>
        <begin position="113"/>
        <end position="131"/>
    </location>
</feature>
<comment type="caution">
    <text evidence="8">The sequence shown here is derived from an EMBL/GenBank/DDBJ whole genome shotgun (WGS) entry which is preliminary data.</text>
</comment>
<evidence type="ECO:0000256" key="3">
    <source>
        <dbReference type="ARBA" id="ARBA00022692"/>
    </source>
</evidence>
<proteinExistence type="predicted"/>
<evidence type="ECO:0000256" key="4">
    <source>
        <dbReference type="ARBA" id="ARBA00022989"/>
    </source>
</evidence>
<dbReference type="InterPro" id="IPR020846">
    <property type="entry name" value="MFS_dom"/>
</dbReference>
<reference evidence="8 9" key="1">
    <citation type="journal article" date="2018" name="MBio">
        <title>Comparative Genomics Reveals the Core Gene Toolbox for the Fungus-Insect Symbiosis.</title>
        <authorList>
            <person name="Wang Y."/>
            <person name="Stata M."/>
            <person name="Wang W."/>
            <person name="Stajich J.E."/>
            <person name="White M.M."/>
            <person name="Moncalvo J.M."/>
        </authorList>
    </citation>
    <scope>NUCLEOTIDE SEQUENCE [LARGE SCALE GENOMIC DNA]</scope>
    <source>
        <strain evidence="8 9">AUS-126-30</strain>
    </source>
</reference>
<dbReference type="Pfam" id="PF07690">
    <property type="entry name" value="MFS_1"/>
    <property type="match status" value="1"/>
</dbReference>
<feature type="transmembrane region" description="Helical" evidence="6">
    <location>
        <begin position="397"/>
        <end position="418"/>
    </location>
</feature>
<feature type="transmembrane region" description="Helical" evidence="6">
    <location>
        <begin position="430"/>
        <end position="451"/>
    </location>
</feature>
<feature type="transmembrane region" description="Helical" evidence="6">
    <location>
        <begin position="174"/>
        <end position="195"/>
    </location>
</feature>
<dbReference type="Gene3D" id="1.20.1250.20">
    <property type="entry name" value="MFS general substrate transporter like domains"/>
    <property type="match status" value="1"/>
</dbReference>
<feature type="transmembrane region" description="Helical" evidence="6">
    <location>
        <begin position="207"/>
        <end position="228"/>
    </location>
</feature>
<feature type="transmembrane region" description="Helical" evidence="6">
    <location>
        <begin position="336"/>
        <end position="356"/>
    </location>
</feature>
<dbReference type="GO" id="GO:0022857">
    <property type="term" value="F:transmembrane transporter activity"/>
    <property type="evidence" value="ECO:0007669"/>
    <property type="project" value="InterPro"/>
</dbReference>
<evidence type="ECO:0000256" key="5">
    <source>
        <dbReference type="ARBA" id="ARBA00023136"/>
    </source>
</evidence>
<dbReference type="PANTHER" id="PTHR43791">
    <property type="entry name" value="PERMEASE-RELATED"/>
    <property type="match status" value="1"/>
</dbReference>
<evidence type="ECO:0000256" key="1">
    <source>
        <dbReference type="ARBA" id="ARBA00004141"/>
    </source>
</evidence>
<evidence type="ECO:0000313" key="9">
    <source>
        <dbReference type="Proteomes" id="UP000245591"/>
    </source>
</evidence>
<feature type="transmembrane region" description="Helical" evidence="6">
    <location>
        <begin position="47"/>
        <end position="69"/>
    </location>
</feature>
<dbReference type="FunFam" id="1.20.1250.20:FF:000018">
    <property type="entry name" value="MFS transporter permease"/>
    <property type="match status" value="1"/>
</dbReference>
<dbReference type="AlphaFoldDB" id="A0A2U1J2F6"/>
<feature type="transmembrane region" description="Helical" evidence="6">
    <location>
        <begin position="362"/>
        <end position="385"/>
    </location>
</feature>
<keyword evidence="5 6" id="KW-0472">Membrane</keyword>
<keyword evidence="9" id="KW-1185">Reference proteome</keyword>
<evidence type="ECO:0000256" key="6">
    <source>
        <dbReference type="SAM" id="Phobius"/>
    </source>
</evidence>
<dbReference type="PROSITE" id="PS50850">
    <property type="entry name" value="MFS"/>
    <property type="match status" value="1"/>
</dbReference>
<feature type="domain" description="Major facilitator superfamily (MFS) profile" evidence="7">
    <location>
        <begin position="47"/>
        <end position="456"/>
    </location>
</feature>
<dbReference type="SUPFAM" id="SSF103473">
    <property type="entry name" value="MFS general substrate transporter"/>
    <property type="match status" value="1"/>
</dbReference>
<name>A0A2U1J2F6_SMIAN</name>
<dbReference type="InterPro" id="IPR011701">
    <property type="entry name" value="MFS"/>
</dbReference>
<protein>
    <recommendedName>
        <fullName evidence="7">Major facilitator superfamily (MFS) profile domain-containing protein</fullName>
    </recommendedName>
</protein>
<dbReference type="GO" id="GO:0016020">
    <property type="term" value="C:membrane"/>
    <property type="evidence" value="ECO:0007669"/>
    <property type="project" value="UniProtKB-SubCell"/>
</dbReference>
<feature type="transmembrane region" description="Helical" evidence="6">
    <location>
        <begin position="310"/>
        <end position="329"/>
    </location>
</feature>
<accession>A0A2U1J2F6</accession>
<feature type="transmembrane region" description="Helical" evidence="6">
    <location>
        <begin position="89"/>
        <end position="106"/>
    </location>
</feature>
<dbReference type="InterPro" id="IPR036259">
    <property type="entry name" value="MFS_trans_sf"/>
</dbReference>
<organism evidence="8 9">
    <name type="scientific">Smittium angustum</name>
    <dbReference type="NCBI Taxonomy" id="133377"/>
    <lineage>
        <taxon>Eukaryota</taxon>
        <taxon>Fungi</taxon>
        <taxon>Fungi incertae sedis</taxon>
        <taxon>Zoopagomycota</taxon>
        <taxon>Kickxellomycotina</taxon>
        <taxon>Harpellomycetes</taxon>
        <taxon>Harpellales</taxon>
        <taxon>Legeriomycetaceae</taxon>
        <taxon>Smittium</taxon>
    </lineage>
</organism>
<evidence type="ECO:0000256" key="2">
    <source>
        <dbReference type="ARBA" id="ARBA00022448"/>
    </source>
</evidence>
<dbReference type="EMBL" id="MBFU01000454">
    <property type="protein sequence ID" value="PVZ99234.1"/>
    <property type="molecule type" value="Genomic_DNA"/>
</dbReference>
<feature type="transmembrane region" description="Helical" evidence="6">
    <location>
        <begin position="275"/>
        <end position="295"/>
    </location>
</feature>
<keyword evidence="2" id="KW-0813">Transport</keyword>
<keyword evidence="3 6" id="KW-0812">Transmembrane</keyword>
<gene>
    <name evidence="8" type="ORF">BB558_004753</name>
</gene>
<dbReference type="PANTHER" id="PTHR43791:SF36">
    <property type="entry name" value="TRANSPORTER, PUTATIVE (AFU_ORTHOLOGUE AFUA_6G08340)-RELATED"/>
    <property type="match status" value="1"/>
</dbReference>
<comment type="subcellular location">
    <subcellularLocation>
        <location evidence="1">Membrane</location>
        <topology evidence="1">Multi-pass membrane protein</topology>
    </subcellularLocation>
</comment>
<feature type="transmembrane region" description="Helical" evidence="6">
    <location>
        <begin position="137"/>
        <end position="162"/>
    </location>
</feature>
<evidence type="ECO:0000313" key="8">
    <source>
        <dbReference type="EMBL" id="PVZ99234.1"/>
    </source>
</evidence>
<evidence type="ECO:0000259" key="7">
    <source>
        <dbReference type="PROSITE" id="PS50850"/>
    </source>
</evidence>
<dbReference type="Proteomes" id="UP000245591">
    <property type="component" value="Unassembled WGS sequence"/>
</dbReference>
<sequence length="487" mass="54123">MEKKQEEAISDAKEVDLKNYSLNKQDELTEDQKLMVKRYLRKVDIRILPIVILLYVFSLIDRGNIGAALVSGMNEYLHLNTVQQGNSTTFFYIFYLIFETPANVLLKKTKPHYWFGFLGSAWSISCMALAFAKTPTIFIILRGCLGAFESGLTPGVVGYLHYWYTRSEVASRMTMFFIAVPVSGVIGSPITAALASKDLGPFKPFQAIFFVEGLITLVIAIVLFFVLIDYPDQAKFFTPEERELILKRLNTEQGMASTTKPSFKQTLKIMSDWKLYVNALIFFGLNTVATVTGIFNPTLLKISGYSGTTAIYMGTVGSILGVIGVLITLRLVNRVPFYMLLCSYAAISVVFYAVAAFSNGKILRFIFLSIAGFGSSPNIAIPLTWASINTGGVYKGLISSAIVISIGSIPGVIFPRLFTSNYAPKFLKGQLSIIISGASAIVLALIMAAYYRAENKRRDENPVDLSHMPIEEQRLLNDLHPDFRYKL</sequence>